<accession>A0A0L7N8I2</accession>
<feature type="region of interest" description="Disordered" evidence="1">
    <location>
        <begin position="289"/>
        <end position="320"/>
    </location>
</feature>
<evidence type="ECO:0000313" key="2">
    <source>
        <dbReference type="EMBL" id="KOC30456.1"/>
    </source>
</evidence>
<proteinExistence type="predicted"/>
<evidence type="ECO:0008006" key="4">
    <source>
        <dbReference type="Google" id="ProtNLM"/>
    </source>
</evidence>
<comment type="caution">
    <text evidence="2">The sequence shown here is derived from an EMBL/GenBank/DDBJ whole genome shotgun (WGS) entry which is preliminary data.</text>
</comment>
<dbReference type="Proteomes" id="UP000037442">
    <property type="component" value="Unassembled WGS sequence"/>
</dbReference>
<feature type="region of interest" description="Disordered" evidence="1">
    <location>
        <begin position="198"/>
        <end position="253"/>
    </location>
</feature>
<gene>
    <name evidence="2" type="ORF">GL58_21370</name>
</gene>
<evidence type="ECO:0000256" key="1">
    <source>
        <dbReference type="SAM" id="MobiDB-lite"/>
    </source>
</evidence>
<protein>
    <recommendedName>
        <fullName evidence="4">Outer membrane lipoprotein</fullName>
    </recommendedName>
</protein>
<sequence length="320" mass="34810">MRFSFRQVCFTPLWLYFEEALSMLSVRIDPPVPGFLLSRSRLLRASLLCAAAMVAAAPASAWTRGNHKLAQISIVERATGRVLPQYSHEGELWVVGRPGANYAVRIRNLESRRIMAVISVDGVNVINGRTASSRAEGGYVLDAGDSYDVRGWRKSNDNVAAFYFSESDMSYAARTGRPQDVGVIGVALYREKLPEPAAYQGPLHEPQAQASASAAESAAADVAVPQAASKSRSAERRAPQASPAPSLGTGHGAVERSQVTQVDFEADTDQPRHMVRIRYDSYANLVARGVIREPRPRPSLPRAPNPFPGDNGFVPDPPRN</sequence>
<dbReference type="AlphaFoldDB" id="A0A0L7N8I2"/>
<evidence type="ECO:0000313" key="3">
    <source>
        <dbReference type="Proteomes" id="UP000037442"/>
    </source>
</evidence>
<feature type="compositionally biased region" description="Low complexity" evidence="1">
    <location>
        <begin position="205"/>
        <end position="231"/>
    </location>
</feature>
<organism evidence="2 3">
    <name type="scientific">Comamonas testosteroni</name>
    <name type="common">Pseudomonas testosteroni</name>
    <dbReference type="NCBI Taxonomy" id="285"/>
    <lineage>
        <taxon>Bacteria</taxon>
        <taxon>Pseudomonadati</taxon>
        <taxon>Pseudomonadota</taxon>
        <taxon>Betaproteobacteria</taxon>
        <taxon>Burkholderiales</taxon>
        <taxon>Comamonadaceae</taxon>
        <taxon>Comamonas</taxon>
    </lineage>
</organism>
<name>A0A0L7N8I2_COMTE</name>
<dbReference type="PATRIC" id="fig|285.49.peg.4425"/>
<dbReference type="EMBL" id="JNVD01000005">
    <property type="protein sequence ID" value="KOC30456.1"/>
    <property type="molecule type" value="Genomic_DNA"/>
</dbReference>
<feature type="compositionally biased region" description="Pro residues" evidence="1">
    <location>
        <begin position="297"/>
        <end position="307"/>
    </location>
</feature>
<reference evidence="3" key="1">
    <citation type="submission" date="2014-06" db="EMBL/GenBank/DDBJ databases">
        <title>Draft genome sequence of C. testosteroni WDL7.</title>
        <authorList>
            <person name="Wu Y."/>
            <person name="Seshan H."/>
            <person name="Arumugam K."/>
        </authorList>
    </citation>
    <scope>NUCLEOTIDE SEQUENCE [LARGE SCALE GENOMIC DNA]</scope>
    <source>
        <strain evidence="3">WDL7</strain>
    </source>
</reference>